<comment type="similarity">
    <text evidence="2 5">Belongs to the acyl-CoA dehydrogenase family.</text>
</comment>
<dbReference type="InterPro" id="IPR009075">
    <property type="entry name" value="AcylCo_DH/oxidase_C"/>
</dbReference>
<dbReference type="InterPro" id="IPR046373">
    <property type="entry name" value="Acyl-CoA_Oxase/DH_mid-dom_sf"/>
</dbReference>
<keyword evidence="3 5" id="KW-0285">Flavoprotein</keyword>
<dbReference type="Pfam" id="PF02770">
    <property type="entry name" value="Acyl-CoA_dh_M"/>
    <property type="match status" value="1"/>
</dbReference>
<dbReference type="CDD" id="cd00567">
    <property type="entry name" value="ACAD"/>
    <property type="match status" value="1"/>
</dbReference>
<dbReference type="PANTHER" id="PTHR43884:SF19">
    <property type="entry name" value="ACYL-COA DEHYDROGENASE FADE4-RELATED"/>
    <property type="match status" value="1"/>
</dbReference>
<reference evidence="9" key="1">
    <citation type="journal article" date="2019" name="Int. J. Syst. Evol. Microbiol.">
        <title>The Global Catalogue of Microorganisms (GCM) 10K type strain sequencing project: providing services to taxonomists for standard genome sequencing and annotation.</title>
        <authorList>
            <consortium name="The Broad Institute Genomics Platform"/>
            <consortium name="The Broad Institute Genome Sequencing Center for Infectious Disease"/>
            <person name="Wu L."/>
            <person name="Ma J."/>
        </authorList>
    </citation>
    <scope>NUCLEOTIDE SEQUENCE [LARGE SCALE GENOMIC DNA]</scope>
    <source>
        <strain evidence="9">JCM 17138</strain>
    </source>
</reference>
<feature type="domain" description="Acyl-CoA dehydrogenase/oxidase C-terminal" evidence="6">
    <location>
        <begin position="227"/>
        <end position="364"/>
    </location>
</feature>
<accession>A0ABP7IRA9</accession>
<organism evidence="8 9">
    <name type="scientific">Streptomyces coacervatus</name>
    <dbReference type="NCBI Taxonomy" id="647381"/>
    <lineage>
        <taxon>Bacteria</taxon>
        <taxon>Bacillati</taxon>
        <taxon>Actinomycetota</taxon>
        <taxon>Actinomycetes</taxon>
        <taxon>Kitasatosporales</taxon>
        <taxon>Streptomycetaceae</taxon>
        <taxon>Streptomyces</taxon>
    </lineage>
</organism>
<evidence type="ECO:0000313" key="9">
    <source>
        <dbReference type="Proteomes" id="UP001501009"/>
    </source>
</evidence>
<keyword evidence="4 5" id="KW-0274">FAD</keyword>
<dbReference type="InterPro" id="IPR036250">
    <property type="entry name" value="AcylCo_DH-like_C"/>
</dbReference>
<dbReference type="Proteomes" id="UP001501009">
    <property type="component" value="Unassembled WGS sequence"/>
</dbReference>
<dbReference type="InterPro" id="IPR009100">
    <property type="entry name" value="AcylCoA_DH/oxidase_NM_dom_sf"/>
</dbReference>
<dbReference type="InterPro" id="IPR006091">
    <property type="entry name" value="Acyl-CoA_Oxase/DH_mid-dom"/>
</dbReference>
<protein>
    <submittedName>
        <fullName evidence="8">Acyl-CoA dehydrogenase</fullName>
    </submittedName>
</protein>
<dbReference type="EMBL" id="BAABDE010000025">
    <property type="protein sequence ID" value="GAA3824585.1"/>
    <property type="molecule type" value="Genomic_DNA"/>
</dbReference>
<keyword evidence="5" id="KW-0560">Oxidoreductase</keyword>
<dbReference type="Gene3D" id="2.40.110.10">
    <property type="entry name" value="Butyryl-CoA Dehydrogenase, subunit A, domain 2"/>
    <property type="match status" value="1"/>
</dbReference>
<name>A0ABP7IRA9_9ACTN</name>
<comment type="cofactor">
    <cofactor evidence="1 5">
        <name>FAD</name>
        <dbReference type="ChEBI" id="CHEBI:57692"/>
    </cofactor>
</comment>
<evidence type="ECO:0000256" key="5">
    <source>
        <dbReference type="RuleBase" id="RU362125"/>
    </source>
</evidence>
<evidence type="ECO:0000256" key="4">
    <source>
        <dbReference type="ARBA" id="ARBA00022827"/>
    </source>
</evidence>
<evidence type="ECO:0000256" key="3">
    <source>
        <dbReference type="ARBA" id="ARBA00022630"/>
    </source>
</evidence>
<evidence type="ECO:0000256" key="2">
    <source>
        <dbReference type="ARBA" id="ARBA00009347"/>
    </source>
</evidence>
<dbReference type="SUPFAM" id="SSF56645">
    <property type="entry name" value="Acyl-CoA dehydrogenase NM domain-like"/>
    <property type="match status" value="1"/>
</dbReference>
<feature type="domain" description="Acyl-CoA oxidase/dehydrogenase middle" evidence="7">
    <location>
        <begin position="122"/>
        <end position="215"/>
    </location>
</feature>
<dbReference type="Pfam" id="PF00441">
    <property type="entry name" value="Acyl-CoA_dh_1"/>
    <property type="match status" value="1"/>
</dbReference>
<evidence type="ECO:0000313" key="8">
    <source>
        <dbReference type="EMBL" id="GAA3824585.1"/>
    </source>
</evidence>
<evidence type="ECO:0000259" key="6">
    <source>
        <dbReference type="Pfam" id="PF00441"/>
    </source>
</evidence>
<proteinExistence type="inferred from homology"/>
<dbReference type="InterPro" id="IPR037069">
    <property type="entry name" value="AcylCoA_DH/ox_N_sf"/>
</dbReference>
<evidence type="ECO:0000256" key="1">
    <source>
        <dbReference type="ARBA" id="ARBA00001974"/>
    </source>
</evidence>
<comment type="caution">
    <text evidence="8">The sequence shown here is derived from an EMBL/GenBank/DDBJ whole genome shotgun (WGS) entry which is preliminary data.</text>
</comment>
<evidence type="ECO:0000259" key="7">
    <source>
        <dbReference type="Pfam" id="PF02770"/>
    </source>
</evidence>
<sequence>MTMALQQLLGDPWDPDNPLGHEAVVAADEAGQLPPGGEELLDSYGLGAEFVPAALGGRLTDVDAMARGLRPLFGRDGALGLGYGVTTIMAAVNVWTSGDPEQQRRLADTVLAGGRAAVCFHELAHGNDFGQQEFAARPENGSLVLNGRKEVINNVGRARALVLFARTDPGAGSRSHSLLLVDPAAVAPASMRPMPRFGTVGVRGCELGGVEFTDCRIPESSLIGPPGSGMETALRAFQITRAALPSMALGTLDTQLRVTVRFARERRLYGATVAELPHARSLLATAFTGLLTADCLTTAACRALHLLPGEAGPYAAAAKYLGPRILLDASDGLSVVLGARHYLREGPYAIFQKHLRDLPVLSLGHAGPLACLASVVPQLPALARQSWANDGPPPPDALFAAGGPLPPLRYDRLALSARGRDPLGAAWPALGRAVLRESGESGGHLGTLVRLLTARFRELAHECAELPRPERTVTAGPQGFGAAAQYAALLAAAACAGTWLDRRRHSDPFLGGTAWLTAALHRLAERLGSAPGQLPTAVEDELLAELFNRHDRHAGFDLDRLPLA</sequence>
<dbReference type="SUPFAM" id="SSF47203">
    <property type="entry name" value="Acyl-CoA dehydrogenase C-terminal domain-like"/>
    <property type="match status" value="1"/>
</dbReference>
<dbReference type="Gene3D" id="1.20.140.10">
    <property type="entry name" value="Butyryl-CoA Dehydrogenase, subunit A, domain 3"/>
    <property type="match status" value="1"/>
</dbReference>
<dbReference type="Gene3D" id="1.10.540.10">
    <property type="entry name" value="Acyl-CoA dehydrogenase/oxidase, N-terminal domain"/>
    <property type="match status" value="1"/>
</dbReference>
<dbReference type="RefSeq" id="WP_275773075.1">
    <property type="nucleotide sequence ID" value="NZ_BAABDE010000025.1"/>
</dbReference>
<dbReference type="PANTHER" id="PTHR43884">
    <property type="entry name" value="ACYL-COA DEHYDROGENASE"/>
    <property type="match status" value="1"/>
</dbReference>
<keyword evidence="9" id="KW-1185">Reference proteome</keyword>
<gene>
    <name evidence="8" type="ORF">GCM10022403_067510</name>
</gene>